<dbReference type="AlphaFoldDB" id="A0A4S8J5T6"/>
<comment type="caution">
    <text evidence="2">The sequence shown here is derived from an EMBL/GenBank/DDBJ whole genome shotgun (WGS) entry which is preliminary data.</text>
</comment>
<feature type="chain" id="PRO_5020938230" evidence="1">
    <location>
        <begin position="18"/>
        <end position="102"/>
    </location>
</feature>
<feature type="signal peptide" evidence="1">
    <location>
        <begin position="1"/>
        <end position="17"/>
    </location>
</feature>
<keyword evidence="1" id="KW-0732">Signal</keyword>
<organism evidence="2 3">
    <name type="scientific">Musa balbisiana</name>
    <name type="common">Banana</name>
    <dbReference type="NCBI Taxonomy" id="52838"/>
    <lineage>
        <taxon>Eukaryota</taxon>
        <taxon>Viridiplantae</taxon>
        <taxon>Streptophyta</taxon>
        <taxon>Embryophyta</taxon>
        <taxon>Tracheophyta</taxon>
        <taxon>Spermatophyta</taxon>
        <taxon>Magnoliopsida</taxon>
        <taxon>Liliopsida</taxon>
        <taxon>Zingiberales</taxon>
        <taxon>Musaceae</taxon>
        <taxon>Musa</taxon>
    </lineage>
</organism>
<sequence>MIAAHLIMMMMNNGLICWQLIFTARELLRTAFPSSSVLPAFVLLRAQTTGKRVGIKALLVSSCSMDLPLVRPPEPVCVIPLHLLLELPPAYSTRIQLIHQLH</sequence>
<dbReference type="Proteomes" id="UP000317650">
    <property type="component" value="Chromosome 11"/>
</dbReference>
<name>A0A4S8J5T6_MUSBA</name>
<dbReference type="EMBL" id="PYDT01000007">
    <property type="protein sequence ID" value="THU56863.1"/>
    <property type="molecule type" value="Genomic_DNA"/>
</dbReference>
<gene>
    <name evidence="2" type="ORF">C4D60_Mb11t21690</name>
</gene>
<proteinExistence type="predicted"/>
<reference evidence="2 3" key="1">
    <citation type="journal article" date="2019" name="Nat. Plants">
        <title>Genome sequencing of Musa balbisiana reveals subgenome evolution and function divergence in polyploid bananas.</title>
        <authorList>
            <person name="Yao X."/>
        </authorList>
    </citation>
    <scope>NUCLEOTIDE SEQUENCE [LARGE SCALE GENOMIC DNA]</scope>
    <source>
        <strain evidence="3">cv. DH-PKW</strain>
        <tissue evidence="2">Leaves</tissue>
    </source>
</reference>
<protein>
    <submittedName>
        <fullName evidence="2">Uncharacterized protein</fullName>
    </submittedName>
</protein>
<evidence type="ECO:0000256" key="1">
    <source>
        <dbReference type="SAM" id="SignalP"/>
    </source>
</evidence>
<keyword evidence="3" id="KW-1185">Reference proteome</keyword>
<evidence type="ECO:0000313" key="3">
    <source>
        <dbReference type="Proteomes" id="UP000317650"/>
    </source>
</evidence>
<accession>A0A4S8J5T6</accession>
<evidence type="ECO:0000313" key="2">
    <source>
        <dbReference type="EMBL" id="THU56863.1"/>
    </source>
</evidence>